<dbReference type="InterPro" id="IPR020846">
    <property type="entry name" value="MFS_dom"/>
</dbReference>
<evidence type="ECO:0000256" key="2">
    <source>
        <dbReference type="ARBA" id="ARBA00022448"/>
    </source>
</evidence>
<dbReference type="Gene3D" id="1.20.1250.20">
    <property type="entry name" value="MFS general substrate transporter like domains"/>
    <property type="match status" value="2"/>
</dbReference>
<feature type="transmembrane region" description="Helical" evidence="6">
    <location>
        <begin position="193"/>
        <end position="214"/>
    </location>
</feature>
<dbReference type="RefSeq" id="WP_067011767.1">
    <property type="nucleotide sequence ID" value="NZ_FLOB01000001.1"/>
</dbReference>
<dbReference type="Pfam" id="PF07690">
    <property type="entry name" value="MFS_1"/>
    <property type="match status" value="2"/>
</dbReference>
<keyword evidence="4 6" id="KW-1133">Transmembrane helix</keyword>
<keyword evidence="2" id="KW-0813">Transport</keyword>
<protein>
    <submittedName>
        <fullName evidence="8">Putative transport protein HsrA</fullName>
    </submittedName>
</protein>
<feature type="transmembrane region" description="Helical" evidence="6">
    <location>
        <begin position="295"/>
        <end position="312"/>
    </location>
</feature>
<feature type="transmembrane region" description="Helical" evidence="6">
    <location>
        <begin position="220"/>
        <end position="239"/>
    </location>
</feature>
<dbReference type="PROSITE" id="PS50850">
    <property type="entry name" value="MFS"/>
    <property type="match status" value="1"/>
</dbReference>
<feature type="transmembrane region" description="Helical" evidence="6">
    <location>
        <begin position="420"/>
        <end position="439"/>
    </location>
</feature>
<reference evidence="8 9" key="1">
    <citation type="submission" date="2016-06" db="EMBL/GenBank/DDBJ databases">
        <authorList>
            <person name="Kjaerup R.B."/>
            <person name="Dalgaard T.S."/>
            <person name="Juul-Madsen H.R."/>
        </authorList>
    </citation>
    <scope>NUCLEOTIDE SEQUENCE [LARGE SCALE GENOMIC DNA]</scope>
    <source>
        <strain evidence="8 9">CECT 8886</strain>
    </source>
</reference>
<dbReference type="STRING" id="1792290.MSP8886_00180"/>
<evidence type="ECO:0000313" key="9">
    <source>
        <dbReference type="Proteomes" id="UP000092544"/>
    </source>
</evidence>
<dbReference type="PRINTS" id="PR01036">
    <property type="entry name" value="TCRTETB"/>
</dbReference>
<dbReference type="AlphaFoldDB" id="A0A1A8T0P9"/>
<evidence type="ECO:0000256" key="5">
    <source>
        <dbReference type="ARBA" id="ARBA00023136"/>
    </source>
</evidence>
<feature type="transmembrane region" description="Helical" evidence="6">
    <location>
        <begin position="159"/>
        <end position="181"/>
    </location>
</feature>
<feature type="transmembrane region" description="Helical" evidence="6">
    <location>
        <begin position="102"/>
        <end position="122"/>
    </location>
</feature>
<dbReference type="InterPro" id="IPR036259">
    <property type="entry name" value="MFS_trans_sf"/>
</dbReference>
<evidence type="ECO:0000259" key="7">
    <source>
        <dbReference type="PROSITE" id="PS50850"/>
    </source>
</evidence>
<sequence>MAYRYRIALIFLIGFFIDCINIFMSAISLPDIARELSVSASSVVWVANSYILGLTLIIPISNWLASQFGARLTIIASMLVFSLGALLSGTANEFYSLVTFRFIQGVGGGLLIPVGQALTFNLFKNKERAKISTLVMAVALIAPAISPTIGGIIVDHASWRWVFLCNIPFSLLTALLALLWIRSEETKVKRPDLKGLMLVSISLATILIGLSLYADAGSKLKSLLFLIIGFVFAMAYLQYYQDKSDPILDLKMLHNIYMRFSVLIYHAVPGVFTGVNLLSIFFLQDELGWSAEQTGSLMILYATGSFFAMVMGGRLYNRIGAQPLFLSGLLLHSSGIAVLSLAGNTLTLPLLIIAYLLMGMGGGISANTAQTTAMMDFDEEQLTRASTIWNLNRQMSFSIGAAFFTLVFNLLQQYTTDMSAYQLTFLIASVVGLSPLLLIKKLTQKKDSLWYPKES</sequence>
<dbReference type="Proteomes" id="UP000092544">
    <property type="component" value="Unassembled WGS sequence"/>
</dbReference>
<dbReference type="EMBL" id="FLOB01000001">
    <property type="protein sequence ID" value="SBS25135.1"/>
    <property type="molecule type" value="Genomic_DNA"/>
</dbReference>
<feature type="transmembrane region" description="Helical" evidence="6">
    <location>
        <begin position="324"/>
        <end position="342"/>
    </location>
</feature>
<dbReference type="PANTHER" id="PTHR42718:SF9">
    <property type="entry name" value="MAJOR FACILITATOR SUPERFAMILY MULTIDRUG TRANSPORTER MFSC"/>
    <property type="match status" value="1"/>
</dbReference>
<gene>
    <name evidence="8" type="primary">hsrA_1</name>
    <name evidence="8" type="ORF">MSP8886_00180</name>
</gene>
<dbReference type="InterPro" id="IPR011701">
    <property type="entry name" value="MFS"/>
</dbReference>
<dbReference type="PANTHER" id="PTHR42718">
    <property type="entry name" value="MAJOR FACILITATOR SUPERFAMILY MULTIDRUG TRANSPORTER MFSC"/>
    <property type="match status" value="1"/>
</dbReference>
<evidence type="ECO:0000313" key="8">
    <source>
        <dbReference type="EMBL" id="SBS25135.1"/>
    </source>
</evidence>
<evidence type="ECO:0000256" key="4">
    <source>
        <dbReference type="ARBA" id="ARBA00022989"/>
    </source>
</evidence>
<proteinExistence type="predicted"/>
<feature type="transmembrane region" description="Helical" evidence="6">
    <location>
        <begin position="7"/>
        <end position="27"/>
    </location>
</feature>
<evidence type="ECO:0000256" key="1">
    <source>
        <dbReference type="ARBA" id="ARBA00004141"/>
    </source>
</evidence>
<feature type="transmembrane region" description="Helical" evidence="6">
    <location>
        <begin position="47"/>
        <end position="65"/>
    </location>
</feature>
<dbReference type="GO" id="GO:0022857">
    <property type="term" value="F:transmembrane transporter activity"/>
    <property type="evidence" value="ECO:0007669"/>
    <property type="project" value="InterPro"/>
</dbReference>
<feature type="transmembrane region" description="Helical" evidence="6">
    <location>
        <begin position="72"/>
        <end position="90"/>
    </location>
</feature>
<comment type="subcellular location">
    <subcellularLocation>
        <location evidence="1">Membrane</location>
        <topology evidence="1">Multi-pass membrane protein</topology>
    </subcellularLocation>
</comment>
<feature type="transmembrane region" description="Helical" evidence="6">
    <location>
        <begin position="395"/>
        <end position="414"/>
    </location>
</feature>
<feature type="domain" description="Major facilitator superfamily (MFS) profile" evidence="7">
    <location>
        <begin position="7"/>
        <end position="447"/>
    </location>
</feature>
<keyword evidence="9" id="KW-1185">Reference proteome</keyword>
<feature type="transmembrane region" description="Helical" evidence="6">
    <location>
        <begin position="260"/>
        <end position="283"/>
    </location>
</feature>
<name>A0A1A8T0P9_9GAMM</name>
<dbReference type="SUPFAM" id="SSF103473">
    <property type="entry name" value="MFS general substrate transporter"/>
    <property type="match status" value="1"/>
</dbReference>
<feature type="transmembrane region" description="Helical" evidence="6">
    <location>
        <begin position="134"/>
        <end position="153"/>
    </location>
</feature>
<evidence type="ECO:0000256" key="6">
    <source>
        <dbReference type="SAM" id="Phobius"/>
    </source>
</evidence>
<dbReference type="GO" id="GO:0016020">
    <property type="term" value="C:membrane"/>
    <property type="evidence" value="ECO:0007669"/>
    <property type="project" value="UniProtKB-SubCell"/>
</dbReference>
<organism evidence="8 9">
    <name type="scientific">Marinomonas spartinae</name>
    <dbReference type="NCBI Taxonomy" id="1792290"/>
    <lineage>
        <taxon>Bacteria</taxon>
        <taxon>Pseudomonadati</taxon>
        <taxon>Pseudomonadota</taxon>
        <taxon>Gammaproteobacteria</taxon>
        <taxon>Oceanospirillales</taxon>
        <taxon>Oceanospirillaceae</taxon>
        <taxon>Marinomonas</taxon>
    </lineage>
</organism>
<accession>A0A1A8T0P9</accession>
<keyword evidence="5 6" id="KW-0472">Membrane</keyword>
<feature type="transmembrane region" description="Helical" evidence="6">
    <location>
        <begin position="348"/>
        <end position="366"/>
    </location>
</feature>
<keyword evidence="3 6" id="KW-0812">Transmembrane</keyword>
<evidence type="ECO:0000256" key="3">
    <source>
        <dbReference type="ARBA" id="ARBA00022692"/>
    </source>
</evidence>
<dbReference type="OrthoDB" id="9812221at2"/>